<proteinExistence type="predicted"/>
<feature type="transmembrane region" description="Helical" evidence="6">
    <location>
        <begin position="220"/>
        <end position="241"/>
    </location>
</feature>
<sequence length="424" mass="46183">MRRLTLTPWLQGQRASPAVQALSSLLSGQLVNAGAGLLLGKAIALYVPAAVFGDYSLEFATMTLSHSLLIAPVLQSLKTAQAQYGWATVFPVYRRVLLALYGLGAIGAGLYASLTGNVPEAALMLLALMGQGFYAARSEYLNLQGQFSTYSLVQATYGLANLLLFLLVVVGMGIQTVVGLWLVLALLNGLFAALVWRLAVPTRSLQKHAPPTDTAPGAPALIRALRTYATPLIGLAVWSWLCNYADRYLIGYYLTRADVGIYSAGYGLGAKMTLLVGPFMLHLSSRLYRLRSEGGDGNDAWTLQRQYIGRYAAVGLVACLVFFLGRNLIGQWLLSEAYQPAFLIAPMVALGYLFLTLIHLHEIKWYVYGQTTFILGHYAVGAFVNIGLNSLLIPLWGLPGAALSTVFSYLLQLLLVMYLYHRSR</sequence>
<dbReference type="STRING" id="1166018.FAES_1585"/>
<keyword evidence="3 6" id="KW-0812">Transmembrane</keyword>
<dbReference type="PATRIC" id="fig|1166018.3.peg.3320"/>
<dbReference type="GO" id="GO:0005886">
    <property type="term" value="C:plasma membrane"/>
    <property type="evidence" value="ECO:0007669"/>
    <property type="project" value="UniProtKB-SubCell"/>
</dbReference>
<feature type="transmembrane region" description="Helical" evidence="6">
    <location>
        <begin position="341"/>
        <end position="360"/>
    </location>
</feature>
<dbReference type="RefSeq" id="WP_015330694.1">
    <property type="nucleotide sequence ID" value="NC_020054.1"/>
</dbReference>
<protein>
    <submittedName>
        <fullName evidence="7">Polysaccharide biosynthesis protein</fullName>
    </submittedName>
</protein>
<dbReference type="eggNOG" id="COG2244">
    <property type="taxonomic scope" value="Bacteria"/>
</dbReference>
<dbReference type="InterPro" id="IPR050833">
    <property type="entry name" value="Poly_Biosynth_Transport"/>
</dbReference>
<feature type="transmembrane region" description="Helical" evidence="6">
    <location>
        <begin position="157"/>
        <end position="174"/>
    </location>
</feature>
<evidence type="ECO:0000313" key="7">
    <source>
        <dbReference type="EMBL" id="CCG99595.1"/>
    </source>
</evidence>
<evidence type="ECO:0000256" key="4">
    <source>
        <dbReference type="ARBA" id="ARBA00022989"/>
    </source>
</evidence>
<accession>I0K642</accession>
<dbReference type="EMBL" id="HE796683">
    <property type="protein sequence ID" value="CCG99595.1"/>
    <property type="molecule type" value="Genomic_DNA"/>
</dbReference>
<evidence type="ECO:0000256" key="5">
    <source>
        <dbReference type="ARBA" id="ARBA00023136"/>
    </source>
</evidence>
<keyword evidence="5 6" id="KW-0472">Membrane</keyword>
<comment type="subcellular location">
    <subcellularLocation>
        <location evidence="1">Cell membrane</location>
        <topology evidence="1">Multi-pass membrane protein</topology>
    </subcellularLocation>
</comment>
<feature type="transmembrane region" description="Helical" evidence="6">
    <location>
        <begin position="92"/>
        <end position="112"/>
    </location>
</feature>
<gene>
    <name evidence="7" type="ORF">FAES_1585</name>
</gene>
<organism evidence="7 8">
    <name type="scientific">Fibrella aestuarina BUZ 2</name>
    <dbReference type="NCBI Taxonomy" id="1166018"/>
    <lineage>
        <taxon>Bacteria</taxon>
        <taxon>Pseudomonadati</taxon>
        <taxon>Bacteroidota</taxon>
        <taxon>Cytophagia</taxon>
        <taxon>Cytophagales</taxon>
        <taxon>Spirosomataceae</taxon>
        <taxon>Fibrella</taxon>
    </lineage>
</organism>
<dbReference type="Proteomes" id="UP000011058">
    <property type="component" value="Chromosome"/>
</dbReference>
<dbReference type="AlphaFoldDB" id="I0K642"/>
<feature type="transmembrane region" description="Helical" evidence="6">
    <location>
        <begin position="401"/>
        <end position="420"/>
    </location>
</feature>
<evidence type="ECO:0000256" key="3">
    <source>
        <dbReference type="ARBA" id="ARBA00022692"/>
    </source>
</evidence>
<evidence type="ECO:0000256" key="2">
    <source>
        <dbReference type="ARBA" id="ARBA00022475"/>
    </source>
</evidence>
<reference evidence="7 8" key="1">
    <citation type="journal article" date="2012" name="J. Bacteriol.">
        <title>Genome Sequence of Fibrella aestuarina BUZ 2T, a Filamentous Marine Bacterium.</title>
        <authorList>
            <person name="Filippini M."/>
            <person name="Qi W."/>
            <person name="Blom J."/>
            <person name="Goesmann A."/>
            <person name="Smits T.H."/>
            <person name="Bagheri H.C."/>
        </authorList>
    </citation>
    <scope>NUCLEOTIDE SEQUENCE [LARGE SCALE GENOMIC DNA]</scope>
    <source>
        <strain evidence="8">BUZ 2T</strain>
    </source>
</reference>
<feature type="transmembrane region" description="Helical" evidence="6">
    <location>
        <begin position="311"/>
        <end position="329"/>
    </location>
</feature>
<keyword evidence="2" id="KW-1003">Cell membrane</keyword>
<feature type="transmembrane region" description="Helical" evidence="6">
    <location>
        <begin position="180"/>
        <end position="199"/>
    </location>
</feature>
<dbReference type="PANTHER" id="PTHR30250">
    <property type="entry name" value="PST FAMILY PREDICTED COLANIC ACID TRANSPORTER"/>
    <property type="match status" value="1"/>
</dbReference>
<name>I0K642_9BACT</name>
<dbReference type="PANTHER" id="PTHR30250:SF11">
    <property type="entry name" value="O-ANTIGEN TRANSPORTER-RELATED"/>
    <property type="match status" value="1"/>
</dbReference>
<keyword evidence="4 6" id="KW-1133">Transmembrane helix</keyword>
<evidence type="ECO:0000256" key="6">
    <source>
        <dbReference type="SAM" id="Phobius"/>
    </source>
</evidence>
<evidence type="ECO:0000256" key="1">
    <source>
        <dbReference type="ARBA" id="ARBA00004651"/>
    </source>
</evidence>
<dbReference type="KEGG" id="fae:FAES_1585"/>
<keyword evidence="8" id="KW-1185">Reference proteome</keyword>
<feature type="transmembrane region" description="Helical" evidence="6">
    <location>
        <begin position="372"/>
        <end position="395"/>
    </location>
</feature>
<evidence type="ECO:0000313" key="8">
    <source>
        <dbReference type="Proteomes" id="UP000011058"/>
    </source>
</evidence>
<dbReference type="OrthoDB" id="1414494at2"/>
<dbReference type="HOGENOM" id="CLU_646819_0_0_10"/>